<evidence type="ECO:0000256" key="4">
    <source>
        <dbReference type="ARBA" id="ARBA00023136"/>
    </source>
</evidence>
<evidence type="ECO:0000313" key="7">
    <source>
        <dbReference type="EMBL" id="GFK93243.1"/>
    </source>
</evidence>
<evidence type="ECO:0000256" key="1">
    <source>
        <dbReference type="ARBA" id="ARBA00004141"/>
    </source>
</evidence>
<feature type="transmembrane region" description="Helical" evidence="5">
    <location>
        <begin position="107"/>
        <end position="126"/>
    </location>
</feature>
<dbReference type="InterPro" id="IPR044880">
    <property type="entry name" value="NCX_ion-bd_dom_sf"/>
</dbReference>
<gene>
    <name evidence="7" type="ORF">NNJEOMEG_01074</name>
</gene>
<keyword evidence="3 5" id="KW-1133">Transmembrane helix</keyword>
<keyword evidence="8" id="KW-1185">Reference proteome</keyword>
<dbReference type="GO" id="GO:0055085">
    <property type="term" value="P:transmembrane transport"/>
    <property type="evidence" value="ECO:0007669"/>
    <property type="project" value="InterPro"/>
</dbReference>
<evidence type="ECO:0000256" key="2">
    <source>
        <dbReference type="ARBA" id="ARBA00022692"/>
    </source>
</evidence>
<feature type="transmembrane region" description="Helical" evidence="5">
    <location>
        <begin position="318"/>
        <end position="335"/>
    </location>
</feature>
<evidence type="ECO:0000313" key="8">
    <source>
        <dbReference type="Proteomes" id="UP000494245"/>
    </source>
</evidence>
<feature type="transmembrane region" description="Helical" evidence="5">
    <location>
        <begin position="373"/>
        <end position="390"/>
    </location>
</feature>
<feature type="transmembrane region" description="Helical" evidence="5">
    <location>
        <begin position="138"/>
        <end position="155"/>
    </location>
</feature>
<feature type="domain" description="Sodium/calcium exchanger membrane region" evidence="6">
    <location>
        <begin position="210"/>
        <end position="352"/>
    </location>
</feature>
<reference evidence="7 8" key="2">
    <citation type="submission" date="2020-05" db="EMBL/GenBank/DDBJ databases">
        <title>Draft genome sequence of Desulfovibrio sp. strainFSS-1.</title>
        <authorList>
            <person name="Shimoshige H."/>
            <person name="Kobayashi H."/>
            <person name="Maekawa T."/>
        </authorList>
    </citation>
    <scope>NUCLEOTIDE SEQUENCE [LARGE SCALE GENOMIC DNA]</scope>
    <source>
        <strain evidence="7 8">SIID29052-01</strain>
    </source>
</reference>
<dbReference type="EMBL" id="BLTE01000003">
    <property type="protein sequence ID" value="GFK93243.1"/>
    <property type="molecule type" value="Genomic_DNA"/>
</dbReference>
<evidence type="ECO:0000256" key="5">
    <source>
        <dbReference type="SAM" id="Phobius"/>
    </source>
</evidence>
<dbReference type="GO" id="GO:0016020">
    <property type="term" value="C:membrane"/>
    <property type="evidence" value="ECO:0007669"/>
    <property type="project" value="UniProtKB-SubCell"/>
</dbReference>
<feature type="transmembrane region" description="Helical" evidence="5">
    <location>
        <begin position="207"/>
        <end position="227"/>
    </location>
</feature>
<protein>
    <recommendedName>
        <fullName evidence="6">Sodium/calcium exchanger membrane region domain-containing protein</fullName>
    </recommendedName>
</protein>
<feature type="transmembrane region" description="Helical" evidence="5">
    <location>
        <begin position="65"/>
        <end position="87"/>
    </location>
</feature>
<keyword evidence="2 5" id="KW-0812">Transmembrane</keyword>
<comment type="subcellular location">
    <subcellularLocation>
        <location evidence="1">Membrane</location>
        <topology evidence="1">Multi-pass membrane protein</topology>
    </subcellularLocation>
</comment>
<feature type="domain" description="Sodium/calcium exchanger membrane region" evidence="6">
    <location>
        <begin position="36"/>
        <end position="180"/>
    </location>
</feature>
<feature type="transmembrane region" description="Helical" evidence="5">
    <location>
        <begin position="161"/>
        <end position="180"/>
    </location>
</feature>
<reference evidence="7 8" key="1">
    <citation type="submission" date="2020-04" db="EMBL/GenBank/DDBJ databases">
        <authorList>
            <consortium name="Desulfovibrio sp. FSS-1 genome sequencing consortium"/>
            <person name="Shimoshige H."/>
            <person name="Kobayashi H."/>
            <person name="Maekawa T."/>
        </authorList>
    </citation>
    <scope>NUCLEOTIDE SEQUENCE [LARGE SCALE GENOMIC DNA]</scope>
    <source>
        <strain evidence="7 8">SIID29052-01</strain>
    </source>
</reference>
<evidence type="ECO:0000256" key="3">
    <source>
        <dbReference type="ARBA" id="ARBA00022989"/>
    </source>
</evidence>
<feature type="transmembrane region" description="Helical" evidence="5">
    <location>
        <begin position="342"/>
        <end position="367"/>
    </location>
</feature>
<feature type="transmembrane region" description="Helical" evidence="5">
    <location>
        <begin position="34"/>
        <end position="53"/>
    </location>
</feature>
<sequence length="403" mass="42797">MNAAKRLVPLWIAALAALPGLSLRLTGIELPAPAVTLLTGMAVLGASFLLLWACDVAQKDIPQTLALAVVALIAVLPEYAVDMYFTWQAGQHPGSDYSHYAIANMTGANRLLIGVGWASIALICWLRTRGPVHLEEERSTEVAFLGLATVYAFTVPLKGSLTWYDGLVFVGLYAWYIAVVSRRPCGEVELEGPAEVLGHLPQGQRRAATAALFVYAAGVILAVAELFSEGLVATGKVFGINEFLLVQWLAPVASEAPEFVLAVMFALRGQAGVALGSLLSSKLNQWTLLVGMIPGVYGVSSGDLTASMPLDGVQMNEVLLTAAQSLLAVFLLVRLRLTIRGAAALFGLFVLQFAWPALAGLTGLAHVTAVPERVALSVLYAAFASVLLAVNMRRTAGFVRALR</sequence>
<name>A0A6V8LKM5_9BACT</name>
<dbReference type="AlphaFoldDB" id="A0A6V8LKM5"/>
<accession>A0A6V8LKM5</accession>
<dbReference type="Pfam" id="PF01699">
    <property type="entry name" value="Na_Ca_ex"/>
    <property type="match status" value="2"/>
</dbReference>
<comment type="caution">
    <text evidence="7">The sequence shown here is derived from an EMBL/GenBank/DDBJ whole genome shotgun (WGS) entry which is preliminary data.</text>
</comment>
<dbReference type="Proteomes" id="UP000494245">
    <property type="component" value="Unassembled WGS sequence"/>
</dbReference>
<evidence type="ECO:0000259" key="6">
    <source>
        <dbReference type="Pfam" id="PF01699"/>
    </source>
</evidence>
<dbReference type="Gene3D" id="1.20.1420.30">
    <property type="entry name" value="NCX, central ion-binding region"/>
    <property type="match status" value="2"/>
</dbReference>
<feature type="transmembrane region" description="Helical" evidence="5">
    <location>
        <begin position="286"/>
        <end position="306"/>
    </location>
</feature>
<dbReference type="InterPro" id="IPR004837">
    <property type="entry name" value="NaCa_Exmemb"/>
</dbReference>
<proteinExistence type="predicted"/>
<organism evidence="7 8">
    <name type="scientific">Fundidesulfovibrio magnetotacticus</name>
    <dbReference type="NCBI Taxonomy" id="2730080"/>
    <lineage>
        <taxon>Bacteria</taxon>
        <taxon>Pseudomonadati</taxon>
        <taxon>Thermodesulfobacteriota</taxon>
        <taxon>Desulfovibrionia</taxon>
        <taxon>Desulfovibrionales</taxon>
        <taxon>Desulfovibrionaceae</taxon>
        <taxon>Fundidesulfovibrio</taxon>
    </lineage>
</organism>
<dbReference type="RefSeq" id="WP_173082057.1">
    <property type="nucleotide sequence ID" value="NZ_BLTE01000003.1"/>
</dbReference>
<keyword evidence="4 5" id="KW-0472">Membrane</keyword>